<organism evidence="1 2">
    <name type="scientific">Gibberella moniliformis (strain M3125 / FGSC 7600)</name>
    <name type="common">Maize ear and stalk rot fungus</name>
    <name type="synonym">Fusarium verticillioides</name>
    <dbReference type="NCBI Taxonomy" id="334819"/>
    <lineage>
        <taxon>Eukaryota</taxon>
        <taxon>Fungi</taxon>
        <taxon>Dikarya</taxon>
        <taxon>Ascomycota</taxon>
        <taxon>Pezizomycotina</taxon>
        <taxon>Sordariomycetes</taxon>
        <taxon>Hypocreomycetidae</taxon>
        <taxon>Hypocreales</taxon>
        <taxon>Nectriaceae</taxon>
        <taxon>Fusarium</taxon>
        <taxon>Fusarium fujikuroi species complex</taxon>
    </lineage>
</organism>
<dbReference type="GeneID" id="30060634"/>
<sequence length="112" mass="12074">MPHLRPLHSAPYVGQTVDAIRKADNNKVFEQGNRIGDGGKGILAREKQKPDSPPYTAVLGRLEARMRVDSEANKYTASGKSSALGSEQTLFACSSRAAMAAVECFIADRHDA</sequence>
<gene>
    <name evidence="1" type="ORF">FVEG_02425</name>
</gene>
<dbReference type="RefSeq" id="XP_018745882.1">
    <property type="nucleotide sequence ID" value="XM_018889681.1"/>
</dbReference>
<keyword evidence="2" id="KW-1185">Reference proteome</keyword>
<dbReference type="HOGENOM" id="CLU_2146081_0_0_1"/>
<name>W7LMB2_GIBM7</name>
<dbReference type="EMBL" id="DS022243">
    <property type="protein sequence ID" value="EWG39691.1"/>
    <property type="molecule type" value="Genomic_DNA"/>
</dbReference>
<evidence type="ECO:0000313" key="1">
    <source>
        <dbReference type="EMBL" id="EWG39691.1"/>
    </source>
</evidence>
<dbReference type="EMBL" id="CM000583">
    <property type="protein sequence ID" value="EWG39691.1"/>
    <property type="molecule type" value="Genomic_DNA"/>
</dbReference>
<dbReference type="KEGG" id="fvr:FVEG_02425"/>
<proteinExistence type="predicted"/>
<dbReference type="AlphaFoldDB" id="W7LMB2"/>
<accession>W7LMB2</accession>
<dbReference type="Proteomes" id="UP000009096">
    <property type="component" value="Chromosome 6"/>
</dbReference>
<reference evidence="1 2" key="1">
    <citation type="journal article" date="2010" name="Nature">
        <title>Comparative genomics reveals mobile pathogenicity chromosomes in Fusarium.</title>
        <authorList>
            <person name="Ma L.J."/>
            <person name="van der Does H.C."/>
            <person name="Borkovich K.A."/>
            <person name="Coleman J.J."/>
            <person name="Daboussi M.J."/>
            <person name="Di Pietro A."/>
            <person name="Dufresne M."/>
            <person name="Freitag M."/>
            <person name="Grabherr M."/>
            <person name="Henrissat B."/>
            <person name="Houterman P.M."/>
            <person name="Kang S."/>
            <person name="Shim W.B."/>
            <person name="Woloshuk C."/>
            <person name="Xie X."/>
            <person name="Xu J.R."/>
            <person name="Antoniw J."/>
            <person name="Baker S.E."/>
            <person name="Bluhm B.H."/>
            <person name="Breakspear A."/>
            <person name="Brown D.W."/>
            <person name="Butchko R.A."/>
            <person name="Chapman S."/>
            <person name="Coulson R."/>
            <person name="Coutinho P.M."/>
            <person name="Danchin E.G."/>
            <person name="Diener A."/>
            <person name="Gale L.R."/>
            <person name="Gardiner D.M."/>
            <person name="Goff S."/>
            <person name="Hammond-Kosack K.E."/>
            <person name="Hilburn K."/>
            <person name="Hua-Van A."/>
            <person name="Jonkers W."/>
            <person name="Kazan K."/>
            <person name="Kodira C.D."/>
            <person name="Koehrsen M."/>
            <person name="Kumar L."/>
            <person name="Lee Y.H."/>
            <person name="Li L."/>
            <person name="Manners J.M."/>
            <person name="Miranda-Saavedra D."/>
            <person name="Mukherjee M."/>
            <person name="Park G."/>
            <person name="Park J."/>
            <person name="Park S.Y."/>
            <person name="Proctor R.H."/>
            <person name="Regev A."/>
            <person name="Ruiz-Roldan M.C."/>
            <person name="Sain D."/>
            <person name="Sakthikumar S."/>
            <person name="Sykes S."/>
            <person name="Schwartz D.C."/>
            <person name="Turgeon B.G."/>
            <person name="Wapinski I."/>
            <person name="Yoder O."/>
            <person name="Young S."/>
            <person name="Zeng Q."/>
            <person name="Zhou S."/>
            <person name="Galagan J."/>
            <person name="Cuomo C.A."/>
            <person name="Kistler H.C."/>
            <person name="Rep M."/>
        </authorList>
    </citation>
    <scope>NUCLEOTIDE SEQUENCE [LARGE SCALE GENOMIC DNA]</scope>
    <source>
        <strain evidence="2">M3125 / FGSC 7600</strain>
    </source>
</reference>
<dbReference type="VEuPathDB" id="FungiDB:FVEG_02425"/>
<protein>
    <submittedName>
        <fullName evidence="1">Uncharacterized protein</fullName>
    </submittedName>
</protein>
<evidence type="ECO:0000313" key="2">
    <source>
        <dbReference type="Proteomes" id="UP000009096"/>
    </source>
</evidence>